<reference evidence="2" key="1">
    <citation type="journal article" date="2002" name="Nature">
        <title>The genome sequence and structure of rice chromosome 1.</title>
        <authorList>
            <person name="Sasaki T."/>
            <person name="Matsumoto T."/>
            <person name="Yamamoto K."/>
            <person name="Sakata K."/>
            <person name="Baba T."/>
            <person name="Katayose Y."/>
            <person name="Wu J."/>
            <person name="Niimura Y."/>
            <person name="Cheng Z."/>
            <person name="Nagamura Y."/>
            <person name="Antonio B.A."/>
            <person name="Kanamori H."/>
            <person name="Hosokawa S."/>
            <person name="Masukawa M."/>
            <person name="Arikawa K."/>
            <person name="Chiden Y."/>
            <person name="Hayashi M."/>
            <person name="Okamoto M."/>
            <person name="Ando T."/>
            <person name="Aoki H."/>
            <person name="Arita K."/>
            <person name="Hamada M."/>
            <person name="Harada C."/>
            <person name="Hijishita S."/>
            <person name="Honda M."/>
            <person name="Ichikawa Y."/>
            <person name="Idonuma A."/>
            <person name="Iijima M."/>
            <person name="Ikeda M."/>
            <person name="Ikeno M."/>
            <person name="Itoh S."/>
            <person name="Itoh T."/>
            <person name="Itoh Y."/>
            <person name="Itoh Y."/>
            <person name="Iwabuchi A."/>
            <person name="Kamiya K."/>
            <person name="Karasawa W."/>
            <person name="Katagiri S."/>
            <person name="Kikuta A."/>
            <person name="Kobayashi N."/>
            <person name="Kono I."/>
            <person name="Machita K."/>
            <person name="Maehara T."/>
            <person name="Mizuno H."/>
            <person name="Mizubayashi T."/>
            <person name="Mukai Y."/>
            <person name="Nagasaki H."/>
            <person name="Nakashima M."/>
            <person name="Nakama Y."/>
            <person name="Nakamichi Y."/>
            <person name="Nakamura M."/>
            <person name="Namiki N."/>
            <person name="Negishi M."/>
            <person name="Ohta I."/>
            <person name="Ono N."/>
            <person name="Saji S."/>
            <person name="Sakai K."/>
            <person name="Shibata M."/>
            <person name="Shimokawa T."/>
            <person name="Shomura A."/>
            <person name="Song J."/>
            <person name="Takazaki Y."/>
            <person name="Terasawa K."/>
            <person name="Tsuji K."/>
            <person name="Waki K."/>
            <person name="Yamagata H."/>
            <person name="Yamane H."/>
            <person name="Yoshiki S."/>
            <person name="Yoshihara R."/>
            <person name="Yukawa K."/>
            <person name="Zhong H."/>
            <person name="Iwama H."/>
            <person name="Endo T."/>
            <person name="Ito H."/>
            <person name="Hahn J.H."/>
            <person name="Kim H.I."/>
            <person name="Eun M.Y."/>
            <person name="Yano M."/>
            <person name="Jiang J."/>
            <person name="Gojobori T."/>
        </authorList>
    </citation>
    <scope>NUCLEOTIDE SEQUENCE [LARGE SCALE GENOMIC DNA]</scope>
</reference>
<feature type="region of interest" description="Disordered" evidence="1">
    <location>
        <begin position="101"/>
        <end position="124"/>
    </location>
</feature>
<evidence type="ECO:0000313" key="2">
    <source>
        <dbReference type="EMBL" id="BAD81798.1"/>
    </source>
</evidence>
<dbReference type="EMBL" id="AP003248">
    <property type="protein sequence ID" value="BAD81798.1"/>
    <property type="molecule type" value="Genomic_DNA"/>
</dbReference>
<dbReference type="AlphaFoldDB" id="Q5N9Q8"/>
<feature type="region of interest" description="Disordered" evidence="1">
    <location>
        <begin position="143"/>
        <end position="162"/>
    </location>
</feature>
<name>Q5N9Q8_ORYSJ</name>
<organism evidence="2">
    <name type="scientific">Oryza sativa subsp. japonica</name>
    <name type="common">Rice</name>
    <dbReference type="NCBI Taxonomy" id="39947"/>
    <lineage>
        <taxon>Eukaryota</taxon>
        <taxon>Viridiplantae</taxon>
        <taxon>Streptophyta</taxon>
        <taxon>Embryophyta</taxon>
        <taxon>Tracheophyta</taxon>
        <taxon>Spermatophyta</taxon>
        <taxon>Magnoliopsida</taxon>
        <taxon>Liliopsida</taxon>
        <taxon>Poales</taxon>
        <taxon>Poaceae</taxon>
        <taxon>BOP clade</taxon>
        <taxon>Oryzoideae</taxon>
        <taxon>Oryzeae</taxon>
        <taxon>Oryzinae</taxon>
        <taxon>Oryza</taxon>
        <taxon>Oryza sativa</taxon>
    </lineage>
</organism>
<proteinExistence type="predicted"/>
<dbReference type="Proteomes" id="UP000817658">
    <property type="component" value="Chromosome 1"/>
</dbReference>
<evidence type="ECO:0000256" key="1">
    <source>
        <dbReference type="SAM" id="MobiDB-lite"/>
    </source>
</evidence>
<accession>Q5N9Q8</accession>
<gene>
    <name evidence="2" type="primary">P0431H09.6</name>
</gene>
<sequence length="239" mass="26003">MTTDVVARLARLERWPSAKIRLGHGAVVAHVVDWRRRDETVKHEARQQRLGVKGVLAGEPDEHRVPTHPRVTASEVASSHGSLTGGSTSRREWYNYLQSGGMSSSSSESVLEPNRRLSPVDGNKSMLLDDSLLATMEQLDRGVPRHVGLRGQPTQGAEHGAPDRRLQLPAPSQPSCGVARICVTCCGGAGSWVPPHLARPPRATRLSWPSRARPPLPAVARRPARPLRTALLSRLPRAA</sequence>
<protein>
    <submittedName>
        <fullName evidence="2">Uncharacterized protein</fullName>
    </submittedName>
</protein>